<dbReference type="InterPro" id="IPR002429">
    <property type="entry name" value="CcO_II-like_C"/>
</dbReference>
<keyword evidence="7" id="KW-1278">Translocase</keyword>
<evidence type="ECO:0000256" key="14">
    <source>
        <dbReference type="RuleBase" id="RU000456"/>
    </source>
</evidence>
<keyword evidence="10 15" id="KW-0186">Copper</keyword>
<evidence type="ECO:0000256" key="8">
    <source>
        <dbReference type="ARBA" id="ARBA00022982"/>
    </source>
</evidence>
<evidence type="ECO:0000256" key="7">
    <source>
        <dbReference type="ARBA" id="ARBA00022967"/>
    </source>
</evidence>
<evidence type="ECO:0000259" key="20">
    <source>
        <dbReference type="PROSITE" id="PS50999"/>
    </source>
</evidence>
<dbReference type="InterPro" id="IPR045187">
    <property type="entry name" value="CcO_II"/>
</dbReference>
<comment type="function">
    <text evidence="12 15">Subunits I and II form the functional core of the enzyme complex. Electrons originating in cytochrome c are transferred via heme a and Cu(A) to the binuclear center formed by heme a3 and Cu(B).</text>
</comment>
<dbReference type="InterPro" id="IPR034210">
    <property type="entry name" value="CcO_II_C"/>
</dbReference>
<dbReference type="InterPro" id="IPR011759">
    <property type="entry name" value="Cyt_c_oxidase_su2_TM_dom"/>
</dbReference>
<evidence type="ECO:0000313" key="21">
    <source>
        <dbReference type="EMBL" id="MBP2290514.1"/>
    </source>
</evidence>
<feature type="domain" description="Cytochrome oxidase subunit II transmembrane region profile" evidence="20">
    <location>
        <begin position="52"/>
        <end position="147"/>
    </location>
</feature>
<dbReference type="PANTHER" id="PTHR22888:SF9">
    <property type="entry name" value="CYTOCHROME C OXIDASE SUBUNIT 2"/>
    <property type="match status" value="1"/>
</dbReference>
<feature type="transmembrane region" description="Helical" evidence="17">
    <location>
        <begin position="119"/>
        <end position="141"/>
    </location>
</feature>
<evidence type="ECO:0000256" key="4">
    <source>
        <dbReference type="ARBA" id="ARBA00022660"/>
    </source>
</evidence>
<evidence type="ECO:0000256" key="15">
    <source>
        <dbReference type="RuleBase" id="RU004024"/>
    </source>
</evidence>
<accession>A0ABS4SD64</accession>
<keyword evidence="5 14" id="KW-0812">Transmembrane</keyword>
<dbReference type="SUPFAM" id="SSF81464">
    <property type="entry name" value="Cytochrome c oxidase subunit II-like, transmembrane region"/>
    <property type="match status" value="1"/>
</dbReference>
<keyword evidence="18" id="KW-0732">Signal</keyword>
<feature type="domain" description="Cytochrome oxidase subunit II copper A binding" evidence="19">
    <location>
        <begin position="148"/>
        <end position="281"/>
    </location>
</feature>
<protein>
    <recommendedName>
        <fullName evidence="15">Cytochrome c oxidase subunit 2</fullName>
        <ecNumber evidence="15">7.1.1.9</ecNumber>
    </recommendedName>
</protein>
<dbReference type="Pfam" id="PF00116">
    <property type="entry name" value="COX2"/>
    <property type="match status" value="1"/>
</dbReference>
<keyword evidence="11 17" id="KW-0472">Membrane</keyword>
<keyword evidence="8 14" id="KW-0249">Electron transport</keyword>
<keyword evidence="22" id="KW-1185">Reference proteome</keyword>
<keyword evidence="6 15" id="KW-0479">Metal-binding</keyword>
<feature type="chain" id="PRO_5045559607" description="Cytochrome c oxidase subunit 2" evidence="18">
    <location>
        <begin position="29"/>
        <end position="305"/>
    </location>
</feature>
<organism evidence="21 22">
    <name type="scientific">Azospirillum rugosum</name>
    <dbReference type="NCBI Taxonomy" id="416170"/>
    <lineage>
        <taxon>Bacteria</taxon>
        <taxon>Pseudomonadati</taxon>
        <taxon>Pseudomonadota</taxon>
        <taxon>Alphaproteobacteria</taxon>
        <taxon>Rhodospirillales</taxon>
        <taxon>Azospirillaceae</taxon>
        <taxon>Azospirillum</taxon>
    </lineage>
</organism>
<comment type="caution">
    <text evidence="21">The sequence shown here is derived from an EMBL/GenBank/DDBJ whole genome shotgun (WGS) entry which is preliminary data.</text>
</comment>
<name>A0ABS4SD64_9PROT</name>
<evidence type="ECO:0000256" key="13">
    <source>
        <dbReference type="ARBA" id="ARBA00047816"/>
    </source>
</evidence>
<proteinExistence type="inferred from homology"/>
<reference evidence="21 22" key="1">
    <citation type="submission" date="2021-03" db="EMBL/GenBank/DDBJ databases">
        <title>Genomic Encyclopedia of Type Strains, Phase III (KMG-III): the genomes of soil and plant-associated and newly described type strains.</title>
        <authorList>
            <person name="Whitman W."/>
        </authorList>
    </citation>
    <scope>NUCLEOTIDE SEQUENCE [LARGE SCALE GENOMIC DNA]</scope>
    <source>
        <strain evidence="21 22">IMMIB AFH-6</strain>
    </source>
</reference>
<dbReference type="Proteomes" id="UP000781958">
    <property type="component" value="Unassembled WGS sequence"/>
</dbReference>
<feature type="compositionally biased region" description="Pro residues" evidence="16">
    <location>
        <begin position="34"/>
        <end position="46"/>
    </location>
</feature>
<dbReference type="PANTHER" id="PTHR22888">
    <property type="entry name" value="CYTOCHROME C OXIDASE, SUBUNIT II"/>
    <property type="match status" value="1"/>
</dbReference>
<evidence type="ECO:0000313" key="22">
    <source>
        <dbReference type="Proteomes" id="UP000781958"/>
    </source>
</evidence>
<dbReference type="PROSITE" id="PS50857">
    <property type="entry name" value="COX2_CUA"/>
    <property type="match status" value="1"/>
</dbReference>
<dbReference type="InterPro" id="IPR014222">
    <property type="entry name" value="Cyt_c_oxidase_su2"/>
</dbReference>
<sequence length="305" mass="33840">MTIGKATIAQLWAAASVAMMTAASGAWAQQPSGPATPPGQTPPETPLPVIGEPHPWQMWHQTAASPVMDMMDWFHRLLVWIMVAVCVLVLALLAVVVLRFNEKKNPVPSRTSHNTVIEVIWTVVPVIVLVVIAVPSFKLLYFGDHARDAEMTLKITGRQWYWDYEYPDHGNFTFSSIMIPETDIKPGQRRLLEVDNRVVLPVDTNIRLLVTAGDVIHSFGLPAFGLKEDGVPGRLHESWVRIEHEGVYYGQCSEICGTNHGYMPIAIEAVSKERFAEWTEQAKQKFAKSGTPKAPAVTELAAIPQ</sequence>
<evidence type="ECO:0000256" key="6">
    <source>
        <dbReference type="ARBA" id="ARBA00022723"/>
    </source>
</evidence>
<keyword evidence="3 14" id="KW-0813">Transport</keyword>
<evidence type="ECO:0000256" key="12">
    <source>
        <dbReference type="ARBA" id="ARBA00024688"/>
    </source>
</evidence>
<dbReference type="SUPFAM" id="SSF49503">
    <property type="entry name" value="Cupredoxins"/>
    <property type="match status" value="1"/>
</dbReference>
<dbReference type="InterPro" id="IPR036257">
    <property type="entry name" value="Cyt_c_oxidase_su2_TM_sf"/>
</dbReference>
<evidence type="ECO:0000256" key="18">
    <source>
        <dbReference type="SAM" id="SignalP"/>
    </source>
</evidence>
<keyword evidence="4 14" id="KW-0679">Respiratory chain</keyword>
<evidence type="ECO:0000256" key="17">
    <source>
        <dbReference type="SAM" id="Phobius"/>
    </source>
</evidence>
<feature type="signal peptide" evidence="18">
    <location>
        <begin position="1"/>
        <end position="28"/>
    </location>
</feature>
<dbReference type="RefSeq" id="WP_246500340.1">
    <property type="nucleotide sequence ID" value="NZ_JAGINP010000001.1"/>
</dbReference>
<comment type="cofactor">
    <cofactor evidence="15">
        <name>Cu cation</name>
        <dbReference type="ChEBI" id="CHEBI:23378"/>
    </cofactor>
    <text evidence="15">Binds a copper A center.</text>
</comment>
<dbReference type="PROSITE" id="PS00078">
    <property type="entry name" value="COX2"/>
    <property type="match status" value="1"/>
</dbReference>
<dbReference type="PRINTS" id="PR01166">
    <property type="entry name" value="CYCOXIDASEII"/>
</dbReference>
<comment type="catalytic activity">
    <reaction evidence="13 15">
        <text>4 Fe(II)-[cytochrome c] + O2 + 8 H(+)(in) = 4 Fe(III)-[cytochrome c] + 2 H2O + 4 H(+)(out)</text>
        <dbReference type="Rhea" id="RHEA:11436"/>
        <dbReference type="Rhea" id="RHEA-COMP:10350"/>
        <dbReference type="Rhea" id="RHEA-COMP:14399"/>
        <dbReference type="ChEBI" id="CHEBI:15377"/>
        <dbReference type="ChEBI" id="CHEBI:15378"/>
        <dbReference type="ChEBI" id="CHEBI:15379"/>
        <dbReference type="ChEBI" id="CHEBI:29033"/>
        <dbReference type="ChEBI" id="CHEBI:29034"/>
        <dbReference type="EC" id="7.1.1.9"/>
    </reaction>
</comment>
<dbReference type="Pfam" id="PF02790">
    <property type="entry name" value="COX2_TM"/>
    <property type="match status" value="1"/>
</dbReference>
<gene>
    <name evidence="21" type="ORF">J2851_000251</name>
</gene>
<evidence type="ECO:0000256" key="9">
    <source>
        <dbReference type="ARBA" id="ARBA00022989"/>
    </source>
</evidence>
<evidence type="ECO:0000256" key="11">
    <source>
        <dbReference type="ARBA" id="ARBA00023136"/>
    </source>
</evidence>
<evidence type="ECO:0000256" key="3">
    <source>
        <dbReference type="ARBA" id="ARBA00022448"/>
    </source>
</evidence>
<evidence type="ECO:0000259" key="19">
    <source>
        <dbReference type="PROSITE" id="PS50857"/>
    </source>
</evidence>
<dbReference type="EC" id="7.1.1.9" evidence="15"/>
<comment type="subcellular location">
    <subcellularLocation>
        <location evidence="14">Cell membrane</location>
        <topology evidence="14">Multi-pass membrane protein</topology>
    </subcellularLocation>
    <subcellularLocation>
        <location evidence="1">Membrane</location>
        <topology evidence="1">Multi-pass membrane protein</topology>
    </subcellularLocation>
</comment>
<dbReference type="Gene3D" id="1.10.287.90">
    <property type="match status" value="1"/>
</dbReference>
<evidence type="ECO:0000256" key="16">
    <source>
        <dbReference type="SAM" id="MobiDB-lite"/>
    </source>
</evidence>
<evidence type="ECO:0000256" key="5">
    <source>
        <dbReference type="ARBA" id="ARBA00022692"/>
    </source>
</evidence>
<comment type="similarity">
    <text evidence="2 14">Belongs to the cytochrome c oxidase subunit 2 family.</text>
</comment>
<dbReference type="InterPro" id="IPR001505">
    <property type="entry name" value="Copper_CuA"/>
</dbReference>
<dbReference type="CDD" id="cd13912">
    <property type="entry name" value="CcO_II_C"/>
    <property type="match status" value="1"/>
</dbReference>
<dbReference type="InterPro" id="IPR008972">
    <property type="entry name" value="Cupredoxin"/>
</dbReference>
<feature type="transmembrane region" description="Helical" evidence="17">
    <location>
        <begin position="77"/>
        <end position="98"/>
    </location>
</feature>
<evidence type="ECO:0000256" key="2">
    <source>
        <dbReference type="ARBA" id="ARBA00007866"/>
    </source>
</evidence>
<feature type="region of interest" description="Disordered" evidence="16">
    <location>
        <begin position="28"/>
        <end position="47"/>
    </location>
</feature>
<keyword evidence="9 17" id="KW-1133">Transmembrane helix</keyword>
<dbReference type="Gene3D" id="2.60.40.420">
    <property type="entry name" value="Cupredoxins - blue copper proteins"/>
    <property type="match status" value="1"/>
</dbReference>
<dbReference type="EMBL" id="JAGINP010000001">
    <property type="protein sequence ID" value="MBP2290514.1"/>
    <property type="molecule type" value="Genomic_DNA"/>
</dbReference>
<dbReference type="NCBIfam" id="TIGR02866">
    <property type="entry name" value="CoxB"/>
    <property type="match status" value="1"/>
</dbReference>
<evidence type="ECO:0000256" key="10">
    <source>
        <dbReference type="ARBA" id="ARBA00023008"/>
    </source>
</evidence>
<evidence type="ECO:0000256" key="1">
    <source>
        <dbReference type="ARBA" id="ARBA00004141"/>
    </source>
</evidence>
<dbReference type="PROSITE" id="PS50999">
    <property type="entry name" value="COX2_TM"/>
    <property type="match status" value="1"/>
</dbReference>